<dbReference type="EMBL" id="CP015101">
    <property type="protein sequence ID" value="ASJ05153.1"/>
    <property type="molecule type" value="Genomic_DNA"/>
</dbReference>
<gene>
    <name evidence="1" type="ORF">A3L01_07135</name>
</gene>
<sequence length="165" mass="19285">MKWEKVHKELIKFLEDSVPEVRKNMKYGIPHVVGEITFSEEEPAVNLSLVTFNGSRHPLAFEDGDSIKFMYPLEDLNPYMVFLEIMSFLEKTVGGSRFRVLLRTPPVEFLRDMGFEILWANEYILNGSEFVQIWAVFGGTKYNVLFEKRGKWFVLRDIKRIDGAQ</sequence>
<protein>
    <submittedName>
        <fullName evidence="1">Uncharacterized protein</fullName>
    </submittedName>
</protein>
<dbReference type="Proteomes" id="UP000250272">
    <property type="component" value="Chromosome"/>
</dbReference>
<name>A0A2Z2MHH6_9EURY</name>
<dbReference type="RefSeq" id="WP_088865157.1">
    <property type="nucleotide sequence ID" value="NZ_CP015101.1"/>
</dbReference>
<dbReference type="KEGG" id="tbs:A3L01_07135"/>
<accession>A0A2Z2MHH6</accession>
<dbReference type="GeneID" id="33326537"/>
<organism evidence="1 2">
    <name type="scientific">Thermococcus barossii</name>
    <dbReference type="NCBI Taxonomy" id="54077"/>
    <lineage>
        <taxon>Archaea</taxon>
        <taxon>Methanobacteriati</taxon>
        <taxon>Methanobacteriota</taxon>
        <taxon>Thermococci</taxon>
        <taxon>Thermococcales</taxon>
        <taxon>Thermococcaceae</taxon>
        <taxon>Thermococcus</taxon>
    </lineage>
</organism>
<keyword evidence="2" id="KW-1185">Reference proteome</keyword>
<proteinExistence type="predicted"/>
<reference evidence="1 2" key="1">
    <citation type="submission" date="2016-04" db="EMBL/GenBank/DDBJ databases">
        <title>Complete genome sequence of Thermococcus barossii type strain SHCK-94.</title>
        <authorList>
            <person name="Oger P.M."/>
        </authorList>
    </citation>
    <scope>NUCLEOTIDE SEQUENCE [LARGE SCALE GENOMIC DNA]</scope>
    <source>
        <strain evidence="1 2">SHCK-94</strain>
    </source>
</reference>
<dbReference type="AlphaFoldDB" id="A0A2Z2MHH6"/>
<evidence type="ECO:0000313" key="2">
    <source>
        <dbReference type="Proteomes" id="UP000250272"/>
    </source>
</evidence>
<evidence type="ECO:0000313" key="1">
    <source>
        <dbReference type="EMBL" id="ASJ05153.1"/>
    </source>
</evidence>
<dbReference type="OrthoDB" id="91903at2157"/>